<evidence type="ECO:0000313" key="4">
    <source>
        <dbReference type="Proteomes" id="UP000218811"/>
    </source>
</evidence>
<dbReference type="InterPro" id="IPR051477">
    <property type="entry name" value="Expansin_CellWall"/>
</dbReference>
<keyword evidence="1 2" id="KW-0732">Signal</keyword>
<evidence type="ECO:0000256" key="2">
    <source>
        <dbReference type="SAM" id="SignalP"/>
    </source>
</evidence>
<dbReference type="PANTHER" id="PTHR31836">
    <property type="match status" value="1"/>
</dbReference>
<dbReference type="SUPFAM" id="SSF50685">
    <property type="entry name" value="Barwin-like endoglucanases"/>
    <property type="match status" value="1"/>
</dbReference>
<evidence type="ECO:0000313" key="3">
    <source>
        <dbReference type="EMBL" id="PCH35672.1"/>
    </source>
</evidence>
<evidence type="ECO:0008006" key="5">
    <source>
        <dbReference type="Google" id="ProtNLM"/>
    </source>
</evidence>
<dbReference type="OMA" id="KNPICKH"/>
<dbReference type="OrthoDB" id="406505at2759"/>
<dbReference type="InterPro" id="IPR036908">
    <property type="entry name" value="RlpA-like_sf"/>
</dbReference>
<dbReference type="PANTHER" id="PTHR31836:SF28">
    <property type="entry name" value="SRCR DOMAIN-CONTAINING PROTEIN-RELATED"/>
    <property type="match status" value="1"/>
</dbReference>
<feature type="chain" id="PRO_5013763100" description="RlpA-like protein double-psi beta-barrel domain-containing protein" evidence="2">
    <location>
        <begin position="22"/>
        <end position="129"/>
    </location>
</feature>
<protein>
    <recommendedName>
        <fullName evidence="5">RlpA-like protein double-psi beta-barrel domain-containing protein</fullName>
    </recommendedName>
</protein>
<name>A0A2H3J0B2_WOLCO</name>
<proteinExistence type="predicted"/>
<dbReference type="Proteomes" id="UP000218811">
    <property type="component" value="Unassembled WGS sequence"/>
</dbReference>
<gene>
    <name evidence="3" type="ORF">WOLCODRAFT_156377</name>
</gene>
<dbReference type="AlphaFoldDB" id="A0A2H3J0B2"/>
<dbReference type="Gene3D" id="2.40.40.10">
    <property type="entry name" value="RlpA-like domain"/>
    <property type="match status" value="1"/>
</dbReference>
<dbReference type="CDD" id="cd22191">
    <property type="entry name" value="DPBB_RlpA_EXP_N-like"/>
    <property type="match status" value="1"/>
</dbReference>
<feature type="signal peptide" evidence="2">
    <location>
        <begin position="1"/>
        <end position="21"/>
    </location>
</feature>
<keyword evidence="4" id="KW-1185">Reference proteome</keyword>
<reference evidence="3 4" key="1">
    <citation type="journal article" date="2012" name="Science">
        <title>The Paleozoic origin of enzymatic lignin decomposition reconstructed from 31 fungal genomes.</title>
        <authorList>
            <person name="Floudas D."/>
            <person name="Binder M."/>
            <person name="Riley R."/>
            <person name="Barry K."/>
            <person name="Blanchette R.A."/>
            <person name="Henrissat B."/>
            <person name="Martinez A.T."/>
            <person name="Otillar R."/>
            <person name="Spatafora J.W."/>
            <person name="Yadav J.S."/>
            <person name="Aerts A."/>
            <person name="Benoit I."/>
            <person name="Boyd A."/>
            <person name="Carlson A."/>
            <person name="Copeland A."/>
            <person name="Coutinho P.M."/>
            <person name="de Vries R.P."/>
            <person name="Ferreira P."/>
            <person name="Findley K."/>
            <person name="Foster B."/>
            <person name="Gaskell J."/>
            <person name="Glotzer D."/>
            <person name="Gorecki P."/>
            <person name="Heitman J."/>
            <person name="Hesse C."/>
            <person name="Hori C."/>
            <person name="Igarashi K."/>
            <person name="Jurgens J.A."/>
            <person name="Kallen N."/>
            <person name="Kersten P."/>
            <person name="Kohler A."/>
            <person name="Kuees U."/>
            <person name="Kumar T.K.A."/>
            <person name="Kuo A."/>
            <person name="LaButti K."/>
            <person name="Larrondo L.F."/>
            <person name="Lindquist E."/>
            <person name="Ling A."/>
            <person name="Lombard V."/>
            <person name="Lucas S."/>
            <person name="Lundell T."/>
            <person name="Martin R."/>
            <person name="McLaughlin D.J."/>
            <person name="Morgenstern I."/>
            <person name="Morin E."/>
            <person name="Murat C."/>
            <person name="Nagy L.G."/>
            <person name="Nolan M."/>
            <person name="Ohm R.A."/>
            <person name="Patyshakuliyeva A."/>
            <person name="Rokas A."/>
            <person name="Ruiz-Duenas F.J."/>
            <person name="Sabat G."/>
            <person name="Salamov A."/>
            <person name="Samejima M."/>
            <person name="Schmutz J."/>
            <person name="Slot J.C."/>
            <person name="St John F."/>
            <person name="Stenlid J."/>
            <person name="Sun H."/>
            <person name="Sun S."/>
            <person name="Syed K."/>
            <person name="Tsang A."/>
            <person name="Wiebenga A."/>
            <person name="Young D."/>
            <person name="Pisabarro A."/>
            <person name="Eastwood D.C."/>
            <person name="Martin F."/>
            <person name="Cullen D."/>
            <person name="Grigoriev I.V."/>
            <person name="Hibbett D.S."/>
        </authorList>
    </citation>
    <scope>NUCLEOTIDE SEQUENCE [LARGE SCALE GENOMIC DNA]</scope>
    <source>
        <strain evidence="3 4">MD-104</strain>
    </source>
</reference>
<organism evidence="3 4">
    <name type="scientific">Wolfiporia cocos (strain MD-104)</name>
    <name type="common">Brown rot fungus</name>
    <dbReference type="NCBI Taxonomy" id="742152"/>
    <lineage>
        <taxon>Eukaryota</taxon>
        <taxon>Fungi</taxon>
        <taxon>Dikarya</taxon>
        <taxon>Basidiomycota</taxon>
        <taxon>Agaricomycotina</taxon>
        <taxon>Agaricomycetes</taxon>
        <taxon>Polyporales</taxon>
        <taxon>Phaeolaceae</taxon>
        <taxon>Wolfiporia</taxon>
    </lineage>
</organism>
<accession>A0A2H3J0B2</accession>
<sequence length="129" mass="13759">MQLSAKSSLLLLPLALGLVNAQSYNGTGILFYFNPGLGACGHNNTADQIVVSVSNSTFNNYPGHTTDPNNNPICQHNVTISYNGTTVTAPVVDYCISCPDPYVGLSPAGFEEYAPIDQGVVYNVTWEVD</sequence>
<evidence type="ECO:0000256" key="1">
    <source>
        <dbReference type="ARBA" id="ARBA00022729"/>
    </source>
</evidence>
<dbReference type="EMBL" id="KB467854">
    <property type="protein sequence ID" value="PCH35672.1"/>
    <property type="molecule type" value="Genomic_DNA"/>
</dbReference>